<dbReference type="GeneID" id="19110707"/>
<reference evidence="1 2" key="1">
    <citation type="journal article" date="2012" name="PLoS Pathog.">
        <title>Diverse lifestyles and strategies of plant pathogenesis encoded in the genomes of eighteen Dothideomycetes fungi.</title>
        <authorList>
            <person name="Ohm R.A."/>
            <person name="Feau N."/>
            <person name="Henrissat B."/>
            <person name="Schoch C.L."/>
            <person name="Horwitz B.A."/>
            <person name="Barry K.W."/>
            <person name="Condon B.J."/>
            <person name="Copeland A.C."/>
            <person name="Dhillon B."/>
            <person name="Glaser F."/>
            <person name="Hesse C.N."/>
            <person name="Kosti I."/>
            <person name="LaButti K."/>
            <person name="Lindquist E.A."/>
            <person name="Lucas S."/>
            <person name="Salamov A.A."/>
            <person name="Bradshaw R.E."/>
            <person name="Ciuffetti L."/>
            <person name="Hamelin R.C."/>
            <person name="Kema G.H.J."/>
            <person name="Lawrence C."/>
            <person name="Scott J.A."/>
            <person name="Spatafora J.W."/>
            <person name="Turgeon B.G."/>
            <person name="de Wit P.J.G.M."/>
            <person name="Zhong S."/>
            <person name="Goodwin S.B."/>
            <person name="Grigoriev I.V."/>
        </authorList>
    </citation>
    <scope>NUCLEOTIDE SEQUENCE [LARGE SCALE GENOMIC DNA]</scope>
    <source>
        <strain evidence="1 2">UAMH 10762</strain>
    </source>
</reference>
<dbReference type="EMBL" id="KB445562">
    <property type="protein sequence ID" value="EMC92273.1"/>
    <property type="molecule type" value="Genomic_DNA"/>
</dbReference>
<dbReference type="AlphaFoldDB" id="M2MLJ9"/>
<dbReference type="Proteomes" id="UP000011761">
    <property type="component" value="Unassembled WGS sequence"/>
</dbReference>
<accession>M2MLJ9</accession>
<proteinExistence type="predicted"/>
<name>M2MLJ9_BAUPA</name>
<keyword evidence="2" id="KW-1185">Reference proteome</keyword>
<protein>
    <submittedName>
        <fullName evidence="1">Uncharacterized protein</fullName>
    </submittedName>
</protein>
<organism evidence="1 2">
    <name type="scientific">Baudoinia panamericana (strain UAMH 10762)</name>
    <name type="common">Angels' share fungus</name>
    <name type="synonym">Baudoinia compniacensis (strain UAMH 10762)</name>
    <dbReference type="NCBI Taxonomy" id="717646"/>
    <lineage>
        <taxon>Eukaryota</taxon>
        <taxon>Fungi</taxon>
        <taxon>Dikarya</taxon>
        <taxon>Ascomycota</taxon>
        <taxon>Pezizomycotina</taxon>
        <taxon>Dothideomycetes</taxon>
        <taxon>Dothideomycetidae</taxon>
        <taxon>Mycosphaerellales</taxon>
        <taxon>Teratosphaeriaceae</taxon>
        <taxon>Baudoinia</taxon>
    </lineage>
</organism>
<dbReference type="HOGENOM" id="CLU_956410_0_0_1"/>
<evidence type="ECO:0000313" key="1">
    <source>
        <dbReference type="EMBL" id="EMC92273.1"/>
    </source>
</evidence>
<dbReference type="STRING" id="717646.M2MLJ9"/>
<dbReference type="RefSeq" id="XP_007680689.1">
    <property type="nucleotide sequence ID" value="XM_007682499.1"/>
</dbReference>
<dbReference type="OrthoDB" id="3909012at2759"/>
<sequence>MPIYHGMYSQQQLHDLVSAPQSRRYRYLSAAQIVDLASIVTQSPIQRTQSDRTDGAEACGALRKPMNQFLRDAKVRTSLCKLHDRLSELAVVSLWERLREDIDRELKETWMPMLHDDRLSSLHAQYVCRLLRYPWYTGARDCAACSLGQLGGDTELLLAMGAVTIATLPPKHWKQSRRSFFLEYLLQECVDPLDAENVKQKMFNVGEAFRMMRQASRRPSTTGGNRSNIDYATVNYQHRAKSCEQTAPVRTAPNEQLPHVHYGRQSKAIMWRLQGEYCYYDVNYGPYIMAQ</sequence>
<evidence type="ECO:0000313" key="2">
    <source>
        <dbReference type="Proteomes" id="UP000011761"/>
    </source>
</evidence>
<gene>
    <name evidence="1" type="ORF">BAUCODRAFT_283976</name>
</gene>
<dbReference type="KEGG" id="bcom:BAUCODRAFT_283976"/>